<reference evidence="3 4" key="2">
    <citation type="submission" date="2018-12" db="EMBL/GenBank/DDBJ databases">
        <title>Simiduia agarivorans gen. nov., sp. nov., a marine, agarolytic bacterium isolated from shallow coastal water from Keelung, Taiwan.</title>
        <authorList>
            <person name="Shieh W.Y."/>
        </authorList>
    </citation>
    <scope>NUCLEOTIDE SEQUENCE [LARGE SCALE GENOMIC DNA]</scope>
    <source>
        <strain evidence="3 4">GTF-13</strain>
    </source>
</reference>
<dbReference type="InterPro" id="IPR003607">
    <property type="entry name" value="HD/PDEase_dom"/>
</dbReference>
<comment type="caution">
    <text evidence="3">The sequence shown here is derived from an EMBL/GenBank/DDBJ whole genome shotgun (WGS) entry which is preliminary data.</text>
</comment>
<feature type="domain" description="HD/PDEase" evidence="2">
    <location>
        <begin position="27"/>
        <end position="151"/>
    </location>
</feature>
<dbReference type="SUPFAM" id="SSF109604">
    <property type="entry name" value="HD-domain/PDEase-like"/>
    <property type="match status" value="1"/>
</dbReference>
<evidence type="ECO:0000313" key="3">
    <source>
        <dbReference type="EMBL" id="RRJ82854.1"/>
    </source>
</evidence>
<dbReference type="EMBL" id="QWEZ01000002">
    <property type="protein sequence ID" value="RRJ82854.1"/>
    <property type="molecule type" value="Genomic_DNA"/>
</dbReference>
<dbReference type="Proteomes" id="UP000280792">
    <property type="component" value="Unassembled WGS sequence"/>
</dbReference>
<dbReference type="InterPro" id="IPR039356">
    <property type="entry name" value="YfbR/HDDC2"/>
</dbReference>
<evidence type="ECO:0000259" key="2">
    <source>
        <dbReference type="SMART" id="SM00471"/>
    </source>
</evidence>
<dbReference type="PANTHER" id="PTHR11845">
    <property type="entry name" value="5'-DEOXYNUCLEOTIDASE HDDC2"/>
    <property type="match status" value="1"/>
</dbReference>
<evidence type="ECO:0000313" key="4">
    <source>
        <dbReference type="Proteomes" id="UP000280792"/>
    </source>
</evidence>
<dbReference type="NCBIfam" id="NF003009">
    <property type="entry name" value="PRK03826.1"/>
    <property type="match status" value="1"/>
</dbReference>
<gene>
    <name evidence="3" type="ORF">D0544_13475</name>
</gene>
<dbReference type="Gene3D" id="1.10.3210.10">
    <property type="entry name" value="Hypothetical protein af1432"/>
    <property type="match status" value="1"/>
</dbReference>
<reference evidence="3 4" key="1">
    <citation type="submission" date="2018-08" db="EMBL/GenBank/DDBJ databases">
        <authorList>
            <person name="Khan S.A."/>
        </authorList>
    </citation>
    <scope>NUCLEOTIDE SEQUENCE [LARGE SCALE GENOMIC DNA]</scope>
    <source>
        <strain evidence="3 4">GTF-13</strain>
    </source>
</reference>
<dbReference type="GO" id="GO:0005737">
    <property type="term" value="C:cytoplasm"/>
    <property type="evidence" value="ECO:0007669"/>
    <property type="project" value="TreeGrafter"/>
</dbReference>
<proteinExistence type="predicted"/>
<keyword evidence="4" id="KW-1185">Reference proteome</keyword>
<accession>A0A3P3VKE9</accession>
<dbReference type="SMART" id="SM00471">
    <property type="entry name" value="HDc"/>
    <property type="match status" value="1"/>
</dbReference>
<evidence type="ECO:0000256" key="1">
    <source>
        <dbReference type="ARBA" id="ARBA00022801"/>
    </source>
</evidence>
<dbReference type="RefSeq" id="WP_125016980.1">
    <property type="nucleotide sequence ID" value="NZ_QWEZ01000002.1"/>
</dbReference>
<dbReference type="EC" id="3.1.3.89" evidence="3"/>
<protein>
    <submittedName>
        <fullName evidence="3">5'-deoxynucleotidase</fullName>
        <ecNumber evidence="3">3.1.3.89</ecNumber>
    </submittedName>
</protein>
<dbReference type="CDD" id="cd00077">
    <property type="entry name" value="HDc"/>
    <property type="match status" value="1"/>
</dbReference>
<dbReference type="PANTHER" id="PTHR11845:SF13">
    <property type="entry name" value="5'-DEOXYNUCLEOTIDASE HDDC2"/>
    <property type="match status" value="1"/>
</dbReference>
<keyword evidence="1 3" id="KW-0378">Hydrolase</keyword>
<name>A0A3P3VKE9_9GAMM</name>
<sequence>MTEGSEFLTRIRKLKWINRWGLSKNLVAENVMEHSWEVAVIAHLLGLLARRNGERVDPAQLALAGLYHDATESLTGDLPTPVKYHSPQLQQAYKALEHEAVEMLSADLAPDLGAEIRALLSGEHLNEKEAQLLKAADMVAAYLKAEEERDAGNNSYERPLGYLRERMEKLSCPEVEQLFAEFINIETRSRGPIRE</sequence>
<dbReference type="Pfam" id="PF12917">
    <property type="entry name" value="YfbR-like"/>
    <property type="match status" value="1"/>
</dbReference>
<dbReference type="AlphaFoldDB" id="A0A3P3VKE9"/>
<organism evidence="3 4">
    <name type="scientific">Aestuariirhabdus litorea</name>
    <dbReference type="NCBI Taxonomy" id="2528527"/>
    <lineage>
        <taxon>Bacteria</taxon>
        <taxon>Pseudomonadati</taxon>
        <taxon>Pseudomonadota</taxon>
        <taxon>Gammaproteobacteria</taxon>
        <taxon>Oceanospirillales</taxon>
        <taxon>Aestuariirhabdaceae</taxon>
        <taxon>Aestuariirhabdus</taxon>
    </lineage>
</organism>
<dbReference type="GO" id="GO:0002953">
    <property type="term" value="F:5'-deoxynucleotidase activity"/>
    <property type="evidence" value="ECO:0007669"/>
    <property type="project" value="UniProtKB-EC"/>
</dbReference>